<dbReference type="KEGG" id="malk:MalAC0309_1758"/>
<protein>
    <submittedName>
        <fullName evidence="1">HicB family protein</fullName>
    </submittedName>
</protein>
<reference evidence="1 2" key="2">
    <citation type="submission" date="2016-01" db="EMBL/GenBank/DDBJ databases">
        <title>Microcella alkaliphila JAM AC0309 whole genome shotgun sequence.</title>
        <authorList>
            <person name="Kurata A."/>
            <person name="Hirose Y."/>
            <person name="Kishimoto N."/>
            <person name="Kobayashi T."/>
        </authorList>
    </citation>
    <scope>NUCLEOTIDE SEQUENCE [LARGE SCALE GENOMIC DNA]</scope>
    <source>
        <strain evidence="1 2">JAM AC0309</strain>
    </source>
</reference>
<dbReference type="Proteomes" id="UP000218965">
    <property type="component" value="Chromosome"/>
</dbReference>
<gene>
    <name evidence="1" type="ORF">MalAC0309_1758</name>
</gene>
<dbReference type="EMBL" id="AP017315">
    <property type="protein sequence ID" value="BAU32606.1"/>
    <property type="molecule type" value="Genomic_DNA"/>
</dbReference>
<dbReference type="InterPro" id="IPR008651">
    <property type="entry name" value="Uncharacterised_HicB"/>
</dbReference>
<dbReference type="InterPro" id="IPR035069">
    <property type="entry name" value="TTHA1013/TTHA0281-like"/>
</dbReference>
<organism evidence="1 2">
    <name type="scientific">Microcella alkaliphila</name>
    <dbReference type="NCBI Taxonomy" id="279828"/>
    <lineage>
        <taxon>Bacteria</taxon>
        <taxon>Bacillati</taxon>
        <taxon>Actinomycetota</taxon>
        <taxon>Actinomycetes</taxon>
        <taxon>Micrococcales</taxon>
        <taxon>Microbacteriaceae</taxon>
        <taxon>Microcella</taxon>
    </lineage>
</organism>
<dbReference type="SUPFAM" id="SSF47598">
    <property type="entry name" value="Ribbon-helix-helix"/>
    <property type="match status" value="1"/>
</dbReference>
<evidence type="ECO:0000313" key="1">
    <source>
        <dbReference type="EMBL" id="BAU32606.1"/>
    </source>
</evidence>
<proteinExistence type="predicted"/>
<dbReference type="Pfam" id="PF05534">
    <property type="entry name" value="HicB"/>
    <property type="match status" value="1"/>
</dbReference>
<dbReference type="SUPFAM" id="SSF143100">
    <property type="entry name" value="TTHA1013/TTHA0281-like"/>
    <property type="match status" value="1"/>
</dbReference>
<evidence type="ECO:0000313" key="2">
    <source>
        <dbReference type="Proteomes" id="UP000218965"/>
    </source>
</evidence>
<dbReference type="AlphaFoldDB" id="A0A0U5BHL4"/>
<name>A0A0U5BHL4_9MICO</name>
<dbReference type="InterPro" id="IPR010985">
    <property type="entry name" value="Ribbon_hlx_hlx"/>
</dbReference>
<sequence>MTPQRKIDRLVAHMKASPASVRFGDLEAVCTHHFGTPRRSNGSHVVYTMPWAGDPRVNIQNDNGSAKPYPVRQVIKAIERLAALHDSEEGPLMSDNHYTYRVTWSPEDGEYVATVAEFGSLSWLDTDPTAALSKLRSLVADVVADLRASGDPVPEPLADRHYSGEFRLRIPPSLHRALAIEAAEQGISLNRLVSAKVAG</sequence>
<reference evidence="2" key="1">
    <citation type="submission" date="2015-12" db="EMBL/GenBank/DDBJ databases">
        <authorList>
            <person name="Shamseldin A."/>
            <person name="Moawad H."/>
            <person name="Abd El-Rahim W.M."/>
            <person name="Sadowsky M.J."/>
        </authorList>
    </citation>
    <scope>NUCLEOTIDE SEQUENCE [LARGE SCALE GENOMIC DNA]</scope>
    <source>
        <strain evidence="2">JAM AC0309</strain>
    </source>
</reference>
<dbReference type="GO" id="GO:0006355">
    <property type="term" value="P:regulation of DNA-templated transcription"/>
    <property type="evidence" value="ECO:0007669"/>
    <property type="project" value="InterPro"/>
</dbReference>
<accession>A0A0U5BHL4</accession>